<feature type="domain" description="Peptidase C50" evidence="7">
    <location>
        <begin position="1887"/>
        <end position="1997"/>
    </location>
</feature>
<feature type="region of interest" description="Disordered" evidence="6">
    <location>
        <begin position="1104"/>
        <end position="1132"/>
    </location>
</feature>
<feature type="compositionally biased region" description="Polar residues" evidence="6">
    <location>
        <begin position="1104"/>
        <end position="1127"/>
    </location>
</feature>
<comment type="catalytic activity">
    <reaction evidence="1">
        <text>All bonds known to be hydrolyzed by this endopeptidase have arginine in P1 and an acidic residue in P4. P6 is often occupied by an acidic residue or by a hydroxy-amino-acid residue, the phosphorylation of which enhances cleavage.</text>
        <dbReference type="EC" id="3.4.22.49"/>
    </reaction>
</comment>
<evidence type="ECO:0000256" key="4">
    <source>
        <dbReference type="ARBA" id="ARBA00022829"/>
    </source>
</evidence>
<proteinExistence type="predicted"/>
<organism evidence="8 9">
    <name type="scientific">Paraconiothyrium brasiliense</name>
    <dbReference type="NCBI Taxonomy" id="300254"/>
    <lineage>
        <taxon>Eukaryota</taxon>
        <taxon>Fungi</taxon>
        <taxon>Dikarya</taxon>
        <taxon>Ascomycota</taxon>
        <taxon>Pezizomycotina</taxon>
        <taxon>Dothideomycetes</taxon>
        <taxon>Pleosporomycetidae</taxon>
        <taxon>Pleosporales</taxon>
        <taxon>Massarineae</taxon>
        <taxon>Didymosphaeriaceae</taxon>
        <taxon>Paraconiothyrium</taxon>
    </lineage>
</organism>
<dbReference type="SUPFAM" id="SSF48452">
    <property type="entry name" value="TPR-like"/>
    <property type="match status" value="1"/>
</dbReference>
<feature type="region of interest" description="Disordered" evidence="6">
    <location>
        <begin position="106"/>
        <end position="171"/>
    </location>
</feature>
<evidence type="ECO:0000256" key="6">
    <source>
        <dbReference type="SAM" id="MobiDB-lite"/>
    </source>
</evidence>
<evidence type="ECO:0000256" key="1">
    <source>
        <dbReference type="ARBA" id="ARBA00000451"/>
    </source>
</evidence>
<evidence type="ECO:0000256" key="5">
    <source>
        <dbReference type="SAM" id="Coils"/>
    </source>
</evidence>
<name>A0ABR3S7Q3_9PLEO</name>
<evidence type="ECO:0000256" key="3">
    <source>
        <dbReference type="ARBA" id="ARBA00022801"/>
    </source>
</evidence>
<keyword evidence="3" id="KW-0378">Hydrolase</keyword>
<keyword evidence="9" id="KW-1185">Reference proteome</keyword>
<gene>
    <name evidence="8" type="primary">ESP1</name>
    <name evidence="8" type="ORF">SLS60_000951</name>
</gene>
<keyword evidence="5" id="KW-0175">Coiled coil</keyword>
<dbReference type="PANTHER" id="PTHR12792:SF0">
    <property type="entry name" value="SEPARIN"/>
    <property type="match status" value="1"/>
</dbReference>
<dbReference type="InterPro" id="IPR030397">
    <property type="entry name" value="SEPARIN_core_dom"/>
</dbReference>
<protein>
    <recommendedName>
        <fullName evidence="2">separase</fullName>
        <ecNumber evidence="2">3.4.22.49</ecNumber>
    </recommendedName>
</protein>
<accession>A0ABR3S7Q3</accession>
<feature type="region of interest" description="Disordered" evidence="6">
    <location>
        <begin position="2043"/>
        <end position="2063"/>
    </location>
</feature>
<dbReference type="Pfam" id="PF03568">
    <property type="entry name" value="Separin_C"/>
    <property type="match status" value="1"/>
</dbReference>
<evidence type="ECO:0000313" key="9">
    <source>
        <dbReference type="Proteomes" id="UP001521785"/>
    </source>
</evidence>
<feature type="region of interest" description="Disordered" evidence="6">
    <location>
        <begin position="38"/>
        <end position="81"/>
    </location>
</feature>
<sequence length="2135" mass="236382">MAKEDATATRLKNIEIELQSMTTCTAATVAELQNLLSGDTTQSQKENLRVKNARGPSAQTTARRRPGTANASKAEHDLSPRQRYILATQTVNATLKSLTDALKIPVTQRTAKSPPASKPPPNVATNAPKPHAKSTSVSSHPLKERPVSQATNSSARPKALRRSSSYPTFTNPDASLIATAECARLGFAYLSTSEGARFVGNNTPDLALENGRLSLVGKLVTHGLDSLAVKEMRLLKKRLNMHTLRNNEREESRPAAGRSTSQQVPPSEKESLAALLDFGDVDRANAAIPIIINLQIYALRVIGRLKRPRHVEAVWNYLKLSHPSNPTGLILHTAKEKAQQPKAARQLESLAQTILNLCPSISPSADDEQPQPSPDIVLCLQHLAFGIRQQWWALAQHQGDKHKDLIEPFGKCLVAFTRRSTLSAAKQYKLAESLYSNLLGTGKTTDFAQRDGKGLPENNNLTLASLARAAGLPDEAFRWLGSNSSSIMKESSAAIAVRSVRVAALSLEAFLKGSSKPDQEATIDTALEMLSGSLDGTGRDLETLLLEVHALRRIASRILSSIASADDARWSPTLREQLPLTSIAAWEELDALIQDCVRFISQLEEESVNNDDASFTLQEGTQSVFVKFSNSYWALRRQLQKLDSDSAPDITAMQRSIALLHSRPQAEKEAGQLTLKLERLGEELERLDRVQESREAYAECIRISLNDDLCEAIVEAACNYPIVHVFKTNPSIIDLGRVLRLYHRSFTKHGLSKSDELAFFDSFEHTILVRGALLEWQLGMYEQTLSKHRTWDVALNSSVQAMADRLVTIYTPEQFPVRQQRLHLLLLQLSQMYPNMISGAYTSEDHQPGCDVDINQTKDHNLSRFGDHLKAMIILKTLLHQGDLSLQKFRSCFSIWESILDTTTTWVEVEDQIDNTNNWLDAIQASVDFFCAKGEEYEALPVLHLLIRILELQAASDRSAMISALSTLGLQFLRLGYSGKAGLAFAKAGVLLNQTASVEAKLRWHIGYAEYLLIIGNASKCDSTLSAADTLARNNSTFTDLSKSSTSLSGRMIFNRIIAEACYVSSLRCSSKGDYKNAARHARQAVVLNRRIWAAREGNANTRKAVTANSSNLTEIPTSAHSDPSSSMRHERGAPLTSSITHEALKAPEFWSLVPSLYRALTQHSIVIARQGMLDEAVYVLQQAGKVASAVGSRTLVLDHTSRLADLWIQSGRPDKAQPLFDGLDVPQSAKHLSTVSYHLSLARMHHVRQRFDDEIAEYDVLEQLLQHLSSPSYIGSTIRFMPNLGVLTDNVSALTLEESKPAEVPQTRSVRTRITATKTTHKTLTRTTTRTTRKAPLRSEPTAIPSVLKKATTLPAHEIQSASEHCTSLDALQADILYRRVATYLLQSNVVEAMDLLSKVEKSELDREGSHAWVRFKAMLAQAIRSISNDFTFNTLPESTIAFPSIPPKERQSSEGVAAKRPAVKAFPKLPRGKKQAGDGFVKLIEDARERLVEAHAQHATTASNHVFRQLCAALSHATVLLSAVSQGRVRGSIHPLYSAYMSEIPKHHALASAQDSVEVDQETLSREVCLQWPTSIENESPTSSPAEFQHDYIDIIPETWTAVSLALSEEQDELYITRYQRNTSPFVLRLPLARQSSRDLDEEEFSFTDGRRELEEIIELSDFTTRNAKDLTSREGRKQWWEDRQALDTKLRELLHNIEKIWLGGFKGIFSDHIHQPALLARFRKSFDTILARHLPSRQKKSQQKRPNLDPRVLDLFIGLGNASDPELDLDEALTDLIYFVVDILQFNGEPNAYDEIDFDLMVVETYEALRAYHDSAQRASPASAHTILILDKNLHMLPWESLPCLEKLSVSRLPSLAALRERLLAARSPTATENAPAGHYISAEAGGTSMLNPSGDLGNTSKTIKPYLDDMQGTWTHIANRPPLEKEFEDCLKTDELVLFFGHGSGAQYIRSQAVRRLYLNGKAQSEGDKKKPGCATTFLFGCSSVHLSDNGIYEPSGMLSSYLTAGAPAVLGMLWDVTDKDCDRLAVRAGELWGLWPEPEPENEASVEPPPTIKKRKGKGRVAQLVEEVGTPRAASKSRKGNASADTSVMVGRRKRGIGLDEAVRDARNACVLRYLNGAAAVVYGIPVYLE</sequence>
<keyword evidence="4" id="KW-0159">Chromosome partition</keyword>
<evidence type="ECO:0000256" key="2">
    <source>
        <dbReference type="ARBA" id="ARBA00012489"/>
    </source>
</evidence>
<comment type="caution">
    <text evidence="8">The sequence shown here is derived from an EMBL/GenBank/DDBJ whole genome shotgun (WGS) entry which is preliminary data.</text>
</comment>
<dbReference type="EC" id="3.4.22.49" evidence="2"/>
<evidence type="ECO:0000313" key="8">
    <source>
        <dbReference type="EMBL" id="KAL1612722.1"/>
    </source>
</evidence>
<dbReference type="EMBL" id="JAKJXO020000001">
    <property type="protein sequence ID" value="KAL1612722.1"/>
    <property type="molecule type" value="Genomic_DNA"/>
</dbReference>
<feature type="compositionally biased region" description="Polar residues" evidence="6">
    <location>
        <begin position="162"/>
        <end position="171"/>
    </location>
</feature>
<feature type="coiled-coil region" evidence="5">
    <location>
        <begin position="663"/>
        <end position="690"/>
    </location>
</feature>
<dbReference type="InterPro" id="IPR011990">
    <property type="entry name" value="TPR-like_helical_dom_sf"/>
</dbReference>
<dbReference type="Proteomes" id="UP001521785">
    <property type="component" value="Unassembled WGS sequence"/>
</dbReference>
<dbReference type="InterPro" id="IPR005314">
    <property type="entry name" value="Peptidase_C50"/>
</dbReference>
<dbReference type="PROSITE" id="PS51700">
    <property type="entry name" value="SEPARIN"/>
    <property type="match status" value="1"/>
</dbReference>
<dbReference type="PANTHER" id="PTHR12792">
    <property type="entry name" value="EXTRA SPINDLE POLES 1-RELATED"/>
    <property type="match status" value="1"/>
</dbReference>
<reference evidence="8 9" key="1">
    <citation type="submission" date="2024-02" db="EMBL/GenBank/DDBJ databases">
        <title>De novo assembly and annotation of 12 fungi associated with fruit tree decline syndrome in Ontario, Canada.</title>
        <authorList>
            <person name="Sulman M."/>
            <person name="Ellouze W."/>
            <person name="Ilyukhin E."/>
        </authorList>
    </citation>
    <scope>NUCLEOTIDE SEQUENCE [LARGE SCALE GENOMIC DNA]</scope>
    <source>
        <strain evidence="8 9">M42-189</strain>
    </source>
</reference>
<evidence type="ECO:0000259" key="7">
    <source>
        <dbReference type="PROSITE" id="PS51700"/>
    </source>
</evidence>
<feature type="region of interest" description="Disordered" evidence="6">
    <location>
        <begin position="240"/>
        <end position="267"/>
    </location>
</feature>